<evidence type="ECO:0000313" key="2">
    <source>
        <dbReference type="EMBL" id="QDV75628.1"/>
    </source>
</evidence>
<sequence length="495" mass="53880" precursor="true">MSLPKTTACFAGMLLVCCWIPPAFGEGFESLMAKVPSDVNLVVMVNAEKIFASEAGVAGGWRQEYQSRFAAAPLRMPPDARQYVLAASIDLATLTPSRETAVTRINTDLSIPMVQRLVGGSLDEIAGREVVSTPRDGHIIKLGPSEFAIVRPSDRQSTGRWLSAVIDRDKPALSPYLAKAAQYPDRVGTELIMALDLTGAVGQAAARDALNGSKVLADEGVDLDQAAAVLASVRGLTLGARVTDHVSGSLKVDFEQSVSPLEPVAKPLMLEVLAEAGLAIDEFNDWKPQTDEHSIRLSGELTGSGLRRIFSLFELDGTVLDQAADDNGGGVNPSEDRYAATADATLAYFRGIEEHLKDLSREHGASSYYTIGRWFDKYAKRIDRMPILNVDPELVEFGSQVVGQLRDCVDAIKGSGIRSEARGASVEPVYDYYPVFVGSNYAVRDDMREVESQRRAIRANEQAQSSTTVRGVVRQMQDGMSGMRRHMTQKYQVEF</sequence>
<protein>
    <submittedName>
        <fullName evidence="2">Uncharacterized protein</fullName>
    </submittedName>
</protein>
<dbReference type="RefSeq" id="WP_145115173.1">
    <property type="nucleotide sequence ID" value="NZ_CP036349.1"/>
</dbReference>
<evidence type="ECO:0000313" key="3">
    <source>
        <dbReference type="Proteomes" id="UP000316426"/>
    </source>
</evidence>
<feature type="signal peptide" evidence="1">
    <location>
        <begin position="1"/>
        <end position="25"/>
    </location>
</feature>
<keyword evidence="1" id="KW-0732">Signal</keyword>
<keyword evidence="3" id="KW-1185">Reference proteome</keyword>
<accession>A0A518KCW9</accession>
<reference evidence="2 3" key="1">
    <citation type="submission" date="2019-02" db="EMBL/GenBank/DDBJ databases">
        <title>Deep-cultivation of Planctomycetes and their phenomic and genomic characterization uncovers novel biology.</title>
        <authorList>
            <person name="Wiegand S."/>
            <person name="Jogler M."/>
            <person name="Boedeker C."/>
            <person name="Pinto D."/>
            <person name="Vollmers J."/>
            <person name="Rivas-Marin E."/>
            <person name="Kohn T."/>
            <person name="Peeters S.H."/>
            <person name="Heuer A."/>
            <person name="Rast P."/>
            <person name="Oberbeckmann S."/>
            <person name="Bunk B."/>
            <person name="Jeske O."/>
            <person name="Meyerdierks A."/>
            <person name="Storesund J.E."/>
            <person name="Kallscheuer N."/>
            <person name="Luecker S."/>
            <person name="Lage O.M."/>
            <person name="Pohl T."/>
            <person name="Merkel B.J."/>
            <person name="Hornburger P."/>
            <person name="Mueller R.-W."/>
            <person name="Bruemmer F."/>
            <person name="Labrenz M."/>
            <person name="Spormann A.M."/>
            <person name="Op den Camp H."/>
            <person name="Overmann J."/>
            <person name="Amann R."/>
            <person name="Jetten M.S.M."/>
            <person name="Mascher T."/>
            <person name="Medema M.H."/>
            <person name="Devos D.P."/>
            <person name="Kaster A.-K."/>
            <person name="Ovreas L."/>
            <person name="Rohde M."/>
            <person name="Galperin M.Y."/>
            <person name="Jogler C."/>
        </authorList>
    </citation>
    <scope>NUCLEOTIDE SEQUENCE [LARGE SCALE GENOMIC DNA]</scope>
    <source>
        <strain evidence="2 3">Spa11</strain>
    </source>
</reference>
<dbReference type="Proteomes" id="UP000316426">
    <property type="component" value="Chromosome"/>
</dbReference>
<evidence type="ECO:0000256" key="1">
    <source>
        <dbReference type="SAM" id="SignalP"/>
    </source>
</evidence>
<organism evidence="2 3">
    <name type="scientific">Botrimarina mediterranea</name>
    <dbReference type="NCBI Taxonomy" id="2528022"/>
    <lineage>
        <taxon>Bacteria</taxon>
        <taxon>Pseudomonadati</taxon>
        <taxon>Planctomycetota</taxon>
        <taxon>Planctomycetia</taxon>
        <taxon>Pirellulales</taxon>
        <taxon>Lacipirellulaceae</taxon>
        <taxon>Botrimarina</taxon>
    </lineage>
</organism>
<name>A0A518KCW9_9BACT</name>
<gene>
    <name evidence="2" type="ORF">Spa11_38480</name>
</gene>
<dbReference type="KEGG" id="bmei:Spa11_38480"/>
<dbReference type="AlphaFoldDB" id="A0A518KCW9"/>
<proteinExistence type="predicted"/>
<dbReference type="EMBL" id="CP036349">
    <property type="protein sequence ID" value="QDV75628.1"/>
    <property type="molecule type" value="Genomic_DNA"/>
</dbReference>
<feature type="chain" id="PRO_5022179147" evidence="1">
    <location>
        <begin position="26"/>
        <end position="495"/>
    </location>
</feature>